<evidence type="ECO:0000256" key="1">
    <source>
        <dbReference type="SAM" id="SignalP"/>
    </source>
</evidence>
<evidence type="ECO:0008006" key="4">
    <source>
        <dbReference type="Google" id="ProtNLM"/>
    </source>
</evidence>
<reference evidence="2 3" key="1">
    <citation type="submission" date="2023-07" db="EMBL/GenBank/DDBJ databases">
        <title>Genomic Encyclopedia of Type Strains, Phase IV (KMG-IV): sequencing the most valuable type-strain genomes for metagenomic binning, comparative biology and taxonomic classification.</title>
        <authorList>
            <person name="Goeker M."/>
        </authorList>
    </citation>
    <scope>NUCLEOTIDE SEQUENCE [LARGE SCALE GENOMIC DNA]</scope>
    <source>
        <strain evidence="2 3">DSM 102814</strain>
    </source>
</reference>
<dbReference type="EMBL" id="JAVDQA010000002">
    <property type="protein sequence ID" value="MDR6300500.1"/>
    <property type="molecule type" value="Genomic_DNA"/>
</dbReference>
<sequence>MKRNHNKTYLAFSCLFMFLLNPTLIFAQNSVEKVTESYDVNDDVEISLDTRQTEVIVETWNRNTVEIQASVSAEDVSEEELNEIADAWQLAIMGNSNKISIQSKVQPQGFSNLSHAISSTSSEFIEPLMKNMVGPMLETMSSAAYQLPPEFYSGISNLNFDYDAYKRDGEAYVEEYEKKIEKHFGKDFENAMEEWGERFEKNAEAWEKQIEARMKAMEESGELEKRQEAFAKRMEAWGKRMEQMANRFEENDGQVTRTVTTSPNGSKSVRVHYVKSGSFNSAGKVNRTITIKMPKQSKLKFNLRHGSLTLEDRVENLSANLSYAALNAEEIAGKKTSLNVAYAPVNVNNWEYGALNLSYVKECKLNSIKSIKLNSNASDVIIENIDETGIISGIFGELSIAALGKDFKRLDINLENSDLLLKLPETSFNFSYSGSRSNVNFPKKLSTNVLDNYDSKLINGYYKSRNTNSSININAKFSEVLMK</sequence>
<keyword evidence="1" id="KW-0732">Signal</keyword>
<organism evidence="2 3">
    <name type="scientific">Mesonia maritima</name>
    <dbReference type="NCBI Taxonomy" id="1793873"/>
    <lineage>
        <taxon>Bacteria</taxon>
        <taxon>Pseudomonadati</taxon>
        <taxon>Bacteroidota</taxon>
        <taxon>Flavobacteriia</taxon>
        <taxon>Flavobacteriales</taxon>
        <taxon>Flavobacteriaceae</taxon>
        <taxon>Mesonia</taxon>
    </lineage>
</organism>
<name>A0ABU1K4G0_9FLAO</name>
<dbReference type="Proteomes" id="UP001257659">
    <property type="component" value="Unassembled WGS sequence"/>
</dbReference>
<comment type="caution">
    <text evidence="2">The sequence shown here is derived from an EMBL/GenBank/DDBJ whole genome shotgun (WGS) entry which is preliminary data.</text>
</comment>
<gene>
    <name evidence="2" type="ORF">GGR31_001131</name>
</gene>
<keyword evidence="3" id="KW-1185">Reference proteome</keyword>
<accession>A0ABU1K4G0</accession>
<proteinExistence type="predicted"/>
<feature type="chain" id="PRO_5046550022" description="Adhesin domain-containing protein" evidence="1">
    <location>
        <begin position="28"/>
        <end position="483"/>
    </location>
</feature>
<feature type="signal peptide" evidence="1">
    <location>
        <begin position="1"/>
        <end position="27"/>
    </location>
</feature>
<protein>
    <recommendedName>
        <fullName evidence="4">Adhesin domain-containing protein</fullName>
    </recommendedName>
</protein>
<evidence type="ECO:0000313" key="3">
    <source>
        <dbReference type="Proteomes" id="UP001257659"/>
    </source>
</evidence>
<dbReference type="RefSeq" id="WP_309727405.1">
    <property type="nucleotide sequence ID" value="NZ_JAVDQA010000002.1"/>
</dbReference>
<evidence type="ECO:0000313" key="2">
    <source>
        <dbReference type="EMBL" id="MDR6300500.1"/>
    </source>
</evidence>